<dbReference type="AlphaFoldDB" id="A0A392UN44"/>
<name>A0A392UN44_9FABA</name>
<evidence type="ECO:0000313" key="2">
    <source>
        <dbReference type="Proteomes" id="UP000265520"/>
    </source>
</evidence>
<comment type="caution">
    <text evidence="1">The sequence shown here is derived from an EMBL/GenBank/DDBJ whole genome shotgun (WGS) entry which is preliminary data.</text>
</comment>
<dbReference type="Proteomes" id="UP000265520">
    <property type="component" value="Unassembled WGS sequence"/>
</dbReference>
<protein>
    <submittedName>
        <fullName evidence="1">Uncharacterized protein</fullName>
    </submittedName>
</protein>
<evidence type="ECO:0000313" key="1">
    <source>
        <dbReference type="EMBL" id="MCI73856.1"/>
    </source>
</evidence>
<sequence length="36" mass="4106">MFASNWRLLAIPGDSVASPRPATIKNVAWRLQERRP</sequence>
<reference evidence="1 2" key="1">
    <citation type="journal article" date="2018" name="Front. Plant Sci.">
        <title>Red Clover (Trifolium pratense) and Zigzag Clover (T. medium) - A Picture of Genomic Similarities and Differences.</title>
        <authorList>
            <person name="Dluhosova J."/>
            <person name="Istvanek J."/>
            <person name="Nedelnik J."/>
            <person name="Repkova J."/>
        </authorList>
    </citation>
    <scope>NUCLEOTIDE SEQUENCE [LARGE SCALE GENOMIC DNA]</scope>
    <source>
        <strain evidence="2">cv. 10/8</strain>
        <tissue evidence="1">Leaf</tissue>
    </source>
</reference>
<organism evidence="1 2">
    <name type="scientific">Trifolium medium</name>
    <dbReference type="NCBI Taxonomy" id="97028"/>
    <lineage>
        <taxon>Eukaryota</taxon>
        <taxon>Viridiplantae</taxon>
        <taxon>Streptophyta</taxon>
        <taxon>Embryophyta</taxon>
        <taxon>Tracheophyta</taxon>
        <taxon>Spermatophyta</taxon>
        <taxon>Magnoliopsida</taxon>
        <taxon>eudicotyledons</taxon>
        <taxon>Gunneridae</taxon>
        <taxon>Pentapetalae</taxon>
        <taxon>rosids</taxon>
        <taxon>fabids</taxon>
        <taxon>Fabales</taxon>
        <taxon>Fabaceae</taxon>
        <taxon>Papilionoideae</taxon>
        <taxon>50 kb inversion clade</taxon>
        <taxon>NPAAA clade</taxon>
        <taxon>Hologalegina</taxon>
        <taxon>IRL clade</taxon>
        <taxon>Trifolieae</taxon>
        <taxon>Trifolium</taxon>
    </lineage>
</organism>
<keyword evidence="2" id="KW-1185">Reference proteome</keyword>
<accession>A0A392UN44</accession>
<feature type="non-terminal residue" evidence="1">
    <location>
        <position position="36"/>
    </location>
</feature>
<proteinExistence type="predicted"/>
<dbReference type="EMBL" id="LXQA010848083">
    <property type="protein sequence ID" value="MCI73856.1"/>
    <property type="molecule type" value="Genomic_DNA"/>
</dbReference>